<evidence type="ECO:0000256" key="9">
    <source>
        <dbReference type="ARBA" id="ARBA00022932"/>
    </source>
</evidence>
<feature type="domain" description="Zinc finger DNA-directed DNA polymerase family B alpha" evidence="16">
    <location>
        <begin position="1143"/>
        <end position="1321"/>
    </location>
</feature>
<keyword evidence="3 12" id="KW-0808">Transferase</keyword>
<dbReference type="InterPro" id="IPR017964">
    <property type="entry name" value="DNA-dir_DNA_pol_B_CS"/>
</dbReference>
<dbReference type="InterPro" id="IPR036397">
    <property type="entry name" value="RNaseH_sf"/>
</dbReference>
<dbReference type="Gene3D" id="3.30.420.10">
    <property type="entry name" value="Ribonuclease H-like superfamily/Ribonuclease H"/>
    <property type="match status" value="1"/>
</dbReference>
<keyword evidence="18" id="KW-1185">Reference proteome</keyword>
<feature type="compositionally biased region" description="Basic residues" evidence="13">
    <location>
        <begin position="30"/>
        <end position="40"/>
    </location>
</feature>
<dbReference type="PANTHER" id="PTHR45861">
    <property type="entry name" value="DNA POLYMERASE ALPHA CATALYTIC SUBUNIT"/>
    <property type="match status" value="1"/>
</dbReference>
<dbReference type="SUPFAM" id="SSF56672">
    <property type="entry name" value="DNA/RNA polymerases"/>
    <property type="match status" value="1"/>
</dbReference>
<dbReference type="InterPro" id="IPR042087">
    <property type="entry name" value="DNA_pol_B_thumb"/>
</dbReference>
<keyword evidence="7" id="KW-0863">Zinc-finger</keyword>
<dbReference type="Gene3D" id="1.10.3200.20">
    <property type="entry name" value="DNA Polymerase alpha, zinc finger"/>
    <property type="match status" value="1"/>
</dbReference>
<evidence type="ECO:0000256" key="12">
    <source>
        <dbReference type="RuleBase" id="RU000442"/>
    </source>
</evidence>
<organism evidence="17 18">
    <name type="scientific">Odynerus spinipes</name>
    <dbReference type="NCBI Taxonomy" id="1348599"/>
    <lineage>
        <taxon>Eukaryota</taxon>
        <taxon>Metazoa</taxon>
        <taxon>Ecdysozoa</taxon>
        <taxon>Arthropoda</taxon>
        <taxon>Hexapoda</taxon>
        <taxon>Insecta</taxon>
        <taxon>Pterygota</taxon>
        <taxon>Neoptera</taxon>
        <taxon>Endopterygota</taxon>
        <taxon>Hymenoptera</taxon>
        <taxon>Apocrita</taxon>
        <taxon>Aculeata</taxon>
        <taxon>Vespoidea</taxon>
        <taxon>Vespidae</taxon>
        <taxon>Eumeninae</taxon>
        <taxon>Odynerus</taxon>
    </lineage>
</organism>
<dbReference type="GO" id="GO:0000166">
    <property type="term" value="F:nucleotide binding"/>
    <property type="evidence" value="ECO:0007669"/>
    <property type="project" value="InterPro"/>
</dbReference>
<dbReference type="GO" id="GO:0003887">
    <property type="term" value="F:DNA-directed DNA polymerase activity"/>
    <property type="evidence" value="ECO:0007669"/>
    <property type="project" value="UniProtKB-KW"/>
</dbReference>
<dbReference type="CDD" id="cd05532">
    <property type="entry name" value="POLBc_alpha"/>
    <property type="match status" value="1"/>
</dbReference>
<dbReference type="CDD" id="cd05776">
    <property type="entry name" value="DNA_polB_alpha_exo"/>
    <property type="match status" value="1"/>
</dbReference>
<evidence type="ECO:0000256" key="8">
    <source>
        <dbReference type="ARBA" id="ARBA00022833"/>
    </source>
</evidence>
<dbReference type="PROSITE" id="PS00116">
    <property type="entry name" value="DNA_POLYMERASE_B"/>
    <property type="match status" value="1"/>
</dbReference>
<dbReference type="Proteomes" id="UP001258017">
    <property type="component" value="Unassembled WGS sequence"/>
</dbReference>
<evidence type="ECO:0000256" key="4">
    <source>
        <dbReference type="ARBA" id="ARBA00022695"/>
    </source>
</evidence>
<feature type="domain" description="DNA-directed DNA polymerase family B multifunctional" evidence="14">
    <location>
        <begin position="688"/>
        <end position="1115"/>
    </location>
</feature>
<accession>A0AAD9RIS3</accession>
<dbReference type="GO" id="GO:0006273">
    <property type="term" value="P:lagging strand elongation"/>
    <property type="evidence" value="ECO:0007669"/>
    <property type="project" value="TreeGrafter"/>
</dbReference>
<feature type="region of interest" description="Disordered" evidence="13">
    <location>
        <begin position="20"/>
        <end position="40"/>
    </location>
</feature>
<protein>
    <recommendedName>
        <fullName evidence="12">DNA polymerase</fullName>
        <ecNumber evidence="12">2.7.7.7</ecNumber>
    </recommendedName>
</protein>
<dbReference type="GO" id="GO:0003688">
    <property type="term" value="F:DNA replication origin binding"/>
    <property type="evidence" value="ECO:0007669"/>
    <property type="project" value="TreeGrafter"/>
</dbReference>
<comment type="similarity">
    <text evidence="2 12">Belongs to the DNA polymerase type-B family.</text>
</comment>
<keyword evidence="9 12" id="KW-0239">DNA-directed DNA polymerase</keyword>
<evidence type="ECO:0000256" key="6">
    <source>
        <dbReference type="ARBA" id="ARBA00022723"/>
    </source>
</evidence>
<evidence type="ECO:0000256" key="1">
    <source>
        <dbReference type="ARBA" id="ARBA00004123"/>
    </source>
</evidence>
<comment type="catalytic activity">
    <reaction evidence="12">
        <text>DNA(n) + a 2'-deoxyribonucleoside 5'-triphosphate = DNA(n+1) + diphosphate</text>
        <dbReference type="Rhea" id="RHEA:22508"/>
        <dbReference type="Rhea" id="RHEA-COMP:17339"/>
        <dbReference type="Rhea" id="RHEA-COMP:17340"/>
        <dbReference type="ChEBI" id="CHEBI:33019"/>
        <dbReference type="ChEBI" id="CHEBI:61560"/>
        <dbReference type="ChEBI" id="CHEBI:173112"/>
        <dbReference type="EC" id="2.7.7.7"/>
    </reaction>
</comment>
<dbReference type="InterPro" id="IPR043502">
    <property type="entry name" value="DNA/RNA_pol_sf"/>
</dbReference>
<evidence type="ECO:0000256" key="2">
    <source>
        <dbReference type="ARBA" id="ARBA00005755"/>
    </source>
</evidence>
<keyword evidence="10 12" id="KW-0238">DNA-binding</keyword>
<evidence type="ECO:0000259" key="14">
    <source>
        <dbReference type="Pfam" id="PF00136"/>
    </source>
</evidence>
<dbReference type="Gene3D" id="3.30.70.2820">
    <property type="match status" value="1"/>
</dbReference>
<evidence type="ECO:0000256" key="7">
    <source>
        <dbReference type="ARBA" id="ARBA00022771"/>
    </source>
</evidence>
<evidence type="ECO:0000313" key="17">
    <source>
        <dbReference type="EMBL" id="KAK2580529.1"/>
    </source>
</evidence>
<evidence type="ECO:0000313" key="18">
    <source>
        <dbReference type="Proteomes" id="UP001258017"/>
    </source>
</evidence>
<dbReference type="GO" id="GO:0005658">
    <property type="term" value="C:alpha DNA polymerase:primase complex"/>
    <property type="evidence" value="ECO:0007669"/>
    <property type="project" value="TreeGrafter"/>
</dbReference>
<dbReference type="GO" id="GO:1902975">
    <property type="term" value="P:mitotic DNA replication initiation"/>
    <property type="evidence" value="ECO:0007669"/>
    <property type="project" value="InterPro"/>
</dbReference>
<reference evidence="17" key="2">
    <citation type="journal article" date="2023" name="Commun. Biol.">
        <title>Intrasexual cuticular hydrocarbon dimorphism in a wasp sheds light on hydrocarbon biosynthesis genes in Hymenoptera.</title>
        <authorList>
            <person name="Moris V.C."/>
            <person name="Podsiadlowski L."/>
            <person name="Martin S."/>
            <person name="Oeyen J.P."/>
            <person name="Donath A."/>
            <person name="Petersen M."/>
            <person name="Wilbrandt J."/>
            <person name="Misof B."/>
            <person name="Liedtke D."/>
            <person name="Thamm M."/>
            <person name="Scheiner R."/>
            <person name="Schmitt T."/>
            <person name="Niehuis O."/>
        </authorList>
    </citation>
    <scope>NUCLEOTIDE SEQUENCE</scope>
    <source>
        <strain evidence="17">GBR_01_08_01A</strain>
    </source>
</reference>
<dbReference type="InterPro" id="IPR023211">
    <property type="entry name" value="DNA_pol_palm_dom_sf"/>
</dbReference>
<comment type="caution">
    <text evidence="17">The sequence shown here is derived from an EMBL/GenBank/DDBJ whole genome shotgun (WGS) entry which is preliminary data.</text>
</comment>
<dbReference type="Gene3D" id="2.40.50.730">
    <property type="match status" value="1"/>
</dbReference>
<dbReference type="SUPFAM" id="SSF53098">
    <property type="entry name" value="Ribonuclease H-like"/>
    <property type="match status" value="1"/>
</dbReference>
<name>A0AAD9RIS3_9HYME</name>
<evidence type="ECO:0000256" key="10">
    <source>
        <dbReference type="ARBA" id="ARBA00023125"/>
    </source>
</evidence>
<keyword evidence="6" id="KW-0479">Metal-binding</keyword>
<sequence>MEEKQELSKSEKEITIIDLTTSDTNEHSSIKHPSRTKKRKPCANKVLLSQHVKKPKHNCRNNTLTDIVKKIKLKKISTIPDSKIIQNITNDMITVIDLSSNDSNIENATANVSIIEDDQIQVISATKIVNLNTDDVNVLHFRSNNDPSTSYEHITEDNVTDVLNESLARCFTEVNTSEDLSKTEKELSDITIKNHLPTKCEVILKTPDKLKEQSIPSSQLNVNELEIQLENKVCGNDVDISNLITTNSNGEAVCHFYWWDAYENAYTQQGVIYLFGKVYISSIKTYYSCCLTVKHVLRRIYLLPKHSRDPYNTDVRSSTMEDVCNEFSELANKLGIKEYQSRKVWKRYVFEEGVPNYTEYLEIRYPVIYPAIDSKYTGCAIDKVFETTVSPIQLLLMERNIKGPCWLDIKCPIKDLSDVNWCKVKLVCATIENISVSVDSSKLPLPPMVIATLNIRTCLDTKTKQNQIIMVTILFHDEFYVDKDIPKPPFKLSYCLVTKPNGTMWSLEIQQRLSNISYTNVIRCENESDLLKRLLQIIEKVDPDLYIGYDCSYQFDTLLRRMFTLKIADWSKIGKLKHSIWPIVNQKIFVDRAMSGRPICDIKILAKELSIQSISYDLNSLRTTVLKKANEQEEIQPENCSLHYITDEKAESFIKLIFADTLDILLITFELNMIPFVVELTCITGHILSKTLIGGQMERNEFLLSHAFHSENYIIPDYPKIRKNVRCDSSIKKTSNYEGGLVLTPNKGFYTTLVLLMDYISLYPNIIIEYNLCFSTIPGVAYIDYKKLKIPESNIELGIIPKEIYKLIKYRTKVKELMELPYISPSKKMQYNVKQIALKLMANSMYGCLGAPHCRYYAKELAALITSKGREILLNTKYLVENMKYQIIYGDTDSIMIKTNVFEYNEAVFIGNKIKQEVNKLYKSIKLNIDSIFQYLLLFKKKKYAAVEIKKSPSGPIELSQVYKGIEIVRKDWCPLAAEVGKSILNQIFSNQPRDAKIKSIYKIVQDISKTIKENQVPLSSLVISKQLSKNLNDYRDKEQPHIQVAERLNKKGGKIWRAGDVISYVMCKSKIDKTIVNRAYHIDEIKENKSLEIDVNYYLKKQIFPTALRICEPIMELDKILLTKNLVYMPNSIKEQVLIPAGRFKHCIPVTFRCINENCRHEITISGVTSAFPNGDQLFLNTACPNKSCRIPLWKNVNAIHNKLQLSIRQAITMYYSNQLKCKNSLCSNIVSKFPLNLNTTYPKCNKCKDFSMCRIYTETNLYDQICFYYHIFDLSHPQYKLLLTNCSEEVISVYNTLRHVVDKYLKCTAYLTVDFDEIFQNKSLNYTTHGIRDNINPHEYTHMDNELS</sequence>
<dbReference type="PRINTS" id="PR00106">
    <property type="entry name" value="DNAPOLB"/>
</dbReference>
<dbReference type="InterPro" id="IPR006134">
    <property type="entry name" value="DNA-dir_DNA_pol_B_multi_dom"/>
</dbReference>
<dbReference type="InterPro" id="IPR012337">
    <property type="entry name" value="RNaseH-like_sf"/>
</dbReference>
<dbReference type="InterPro" id="IPR038256">
    <property type="entry name" value="Pol_alpha_znc_sf"/>
</dbReference>
<dbReference type="InterPro" id="IPR015088">
    <property type="entry name" value="Znf_DNA-dir_DNA_pol_B_alpha"/>
</dbReference>
<dbReference type="Pfam" id="PF00136">
    <property type="entry name" value="DNA_pol_B"/>
    <property type="match status" value="1"/>
</dbReference>
<dbReference type="InterPro" id="IPR006172">
    <property type="entry name" value="DNA-dir_DNA_pol_B"/>
</dbReference>
<dbReference type="Pfam" id="PF08996">
    <property type="entry name" value="zf-DNA_Pol"/>
    <property type="match status" value="1"/>
</dbReference>
<keyword evidence="8" id="KW-0862">Zinc</keyword>
<feature type="domain" description="DNA-directed DNA polymerase family B exonuclease" evidence="15">
    <location>
        <begin position="383"/>
        <end position="620"/>
    </location>
</feature>
<dbReference type="SMART" id="SM00486">
    <property type="entry name" value="POLBc"/>
    <property type="match status" value="1"/>
</dbReference>
<proteinExistence type="inferred from homology"/>
<reference evidence="17" key="1">
    <citation type="submission" date="2021-08" db="EMBL/GenBank/DDBJ databases">
        <authorList>
            <person name="Misof B."/>
            <person name="Oliver O."/>
            <person name="Podsiadlowski L."/>
            <person name="Donath A."/>
            <person name="Peters R."/>
            <person name="Mayer C."/>
            <person name="Rust J."/>
            <person name="Gunkel S."/>
            <person name="Lesny P."/>
            <person name="Martin S."/>
            <person name="Oeyen J.P."/>
            <person name="Petersen M."/>
            <person name="Panagiotis P."/>
            <person name="Wilbrandt J."/>
            <person name="Tanja T."/>
        </authorList>
    </citation>
    <scope>NUCLEOTIDE SEQUENCE</scope>
    <source>
        <strain evidence="17">GBR_01_08_01A</strain>
        <tissue evidence="17">Thorax + abdomen</tissue>
    </source>
</reference>
<evidence type="ECO:0000259" key="16">
    <source>
        <dbReference type="Pfam" id="PF08996"/>
    </source>
</evidence>
<dbReference type="Gene3D" id="1.10.132.60">
    <property type="entry name" value="DNA polymerase family B, C-terminal domain"/>
    <property type="match status" value="1"/>
</dbReference>
<comment type="subcellular location">
    <subcellularLocation>
        <location evidence="1">Nucleus</location>
    </subcellularLocation>
</comment>
<evidence type="ECO:0000259" key="15">
    <source>
        <dbReference type="Pfam" id="PF03104"/>
    </source>
</evidence>
<evidence type="ECO:0000256" key="11">
    <source>
        <dbReference type="ARBA" id="ARBA00023242"/>
    </source>
</evidence>
<dbReference type="EMBL" id="JAIFRP010000053">
    <property type="protein sequence ID" value="KAK2580529.1"/>
    <property type="molecule type" value="Genomic_DNA"/>
</dbReference>
<evidence type="ECO:0000256" key="3">
    <source>
        <dbReference type="ARBA" id="ARBA00022679"/>
    </source>
</evidence>
<dbReference type="InterPro" id="IPR045846">
    <property type="entry name" value="POLBc_alpha"/>
</dbReference>
<dbReference type="GO" id="GO:0003682">
    <property type="term" value="F:chromatin binding"/>
    <property type="evidence" value="ECO:0007669"/>
    <property type="project" value="TreeGrafter"/>
</dbReference>
<dbReference type="Gene3D" id="3.90.1600.10">
    <property type="entry name" value="Palm domain of DNA polymerase"/>
    <property type="match status" value="2"/>
</dbReference>
<keyword evidence="11" id="KW-0539">Nucleus</keyword>
<keyword evidence="5 12" id="KW-0235">DNA replication</keyword>
<evidence type="ECO:0000256" key="5">
    <source>
        <dbReference type="ARBA" id="ARBA00022705"/>
    </source>
</evidence>
<keyword evidence="4 12" id="KW-0548">Nucleotidyltransferase</keyword>
<dbReference type="InterPro" id="IPR006133">
    <property type="entry name" value="DNA-dir_DNA_pol_B_exonuc"/>
</dbReference>
<dbReference type="PANTHER" id="PTHR45861:SF1">
    <property type="entry name" value="DNA POLYMERASE ALPHA CATALYTIC SUBUNIT"/>
    <property type="match status" value="1"/>
</dbReference>
<evidence type="ECO:0000256" key="13">
    <source>
        <dbReference type="SAM" id="MobiDB-lite"/>
    </source>
</evidence>
<gene>
    <name evidence="17" type="ORF">KPH14_006260</name>
</gene>
<dbReference type="GO" id="GO:0008270">
    <property type="term" value="F:zinc ion binding"/>
    <property type="evidence" value="ECO:0007669"/>
    <property type="project" value="UniProtKB-KW"/>
</dbReference>
<dbReference type="GO" id="GO:0003697">
    <property type="term" value="F:single-stranded DNA binding"/>
    <property type="evidence" value="ECO:0007669"/>
    <property type="project" value="TreeGrafter"/>
</dbReference>
<dbReference type="Pfam" id="PF03104">
    <property type="entry name" value="DNA_pol_B_exo1"/>
    <property type="match status" value="1"/>
</dbReference>
<dbReference type="NCBIfam" id="TIGR00592">
    <property type="entry name" value="pol2"/>
    <property type="match status" value="1"/>
</dbReference>
<dbReference type="EC" id="2.7.7.7" evidence="12"/>
<dbReference type="GO" id="GO:0006272">
    <property type="term" value="P:leading strand elongation"/>
    <property type="evidence" value="ECO:0007669"/>
    <property type="project" value="TreeGrafter"/>
</dbReference>